<keyword evidence="1" id="KW-0547">Nucleotide-binding</keyword>
<dbReference type="RefSeq" id="WP_171470666.1">
    <property type="nucleotide sequence ID" value="NZ_CP053452.2"/>
</dbReference>
<dbReference type="InterPro" id="IPR050534">
    <property type="entry name" value="Coronavir_polyprotein_1ab"/>
</dbReference>
<dbReference type="EMBL" id="CP053452">
    <property type="protein sequence ID" value="QJW94736.1"/>
    <property type="molecule type" value="Genomic_DNA"/>
</dbReference>
<evidence type="ECO:0000256" key="1">
    <source>
        <dbReference type="ARBA" id="ARBA00022741"/>
    </source>
</evidence>
<dbReference type="Proteomes" id="UP000503447">
    <property type="component" value="Chromosome"/>
</dbReference>
<dbReference type="CDD" id="cd17933">
    <property type="entry name" value="DEXSc_RecD-like"/>
    <property type="match status" value="1"/>
</dbReference>
<proteinExistence type="predicted"/>
<dbReference type="Gene3D" id="3.40.50.300">
    <property type="entry name" value="P-loop containing nucleotide triphosphate hydrolases"/>
    <property type="match status" value="2"/>
</dbReference>
<protein>
    <submittedName>
        <fullName evidence="4">RecD-like DNA helicase YrrC</fullName>
    </submittedName>
</protein>
<dbReference type="InterPro" id="IPR027785">
    <property type="entry name" value="UvrD-like_helicase_C"/>
</dbReference>
<dbReference type="PANTHER" id="PTHR43788:SF6">
    <property type="entry name" value="DNA HELICASE B"/>
    <property type="match status" value="1"/>
</dbReference>
<gene>
    <name evidence="4" type="ORF">FTUN_2258</name>
</gene>
<keyword evidence="5" id="KW-1185">Reference proteome</keyword>
<evidence type="ECO:0000313" key="4">
    <source>
        <dbReference type="EMBL" id="QJW94736.1"/>
    </source>
</evidence>
<dbReference type="AlphaFoldDB" id="A0A6M5YN14"/>
<dbReference type="GO" id="GO:0003678">
    <property type="term" value="F:DNA helicase activity"/>
    <property type="evidence" value="ECO:0007669"/>
    <property type="project" value="UniProtKB-ARBA"/>
</dbReference>
<dbReference type="SUPFAM" id="SSF52540">
    <property type="entry name" value="P-loop containing nucleoside triphosphate hydrolases"/>
    <property type="match status" value="1"/>
</dbReference>
<dbReference type="InterPro" id="IPR027417">
    <property type="entry name" value="P-loop_NTPase"/>
</dbReference>
<keyword evidence="4" id="KW-0378">Hydrolase</keyword>
<dbReference type="CDD" id="cd18809">
    <property type="entry name" value="SF1_C_RecD"/>
    <property type="match status" value="1"/>
</dbReference>
<evidence type="ECO:0000256" key="2">
    <source>
        <dbReference type="ARBA" id="ARBA00022840"/>
    </source>
</evidence>
<sequence>MFDLDSVPMDRTKKEHVGLLDRVVWCDDDRPVSILVLTDGKSVVVDAASTDFTRGQKYRFLGRWDEGKKGPQFKASTFVRDEPHTRAAVVKYLADVAEGVGAKLANKLWELYGPDAVRVLREEPQRVAGSLVMSLGTAEAAARELKRFAHLEQTRIDLFGLFAGRGFPGKLVERAIAKWGVAAPAVIRRCPFRLLTAHLPGCGWKRCDKLHGDLGKRRDTLKRQSLAGWNALKEDRTGSTWIPAETVVKAITDAVPGAADPVKAVKLGIRGGLLRVHRDGPARWIAVATNARAEQRIADNLARLNTFRALWPHDIDVSSGPGDGKPSTHQAEQILSATRSAVGCFTGGPGTGKTHSLSFVLREVIARYGLDAVAVVAPTGKAAVRATESLTARGITGIRATTIHQFLEIGRNGHDGQGWGFNRNRDNPVSQRFVVMDESSMLDTNIAADFLDAMGDGTHVLFVGDPFQLPPVGHGAPLRDMLRAGIAQGQLTEVRRNAGAIVRACDAIKAGQRPEFCDRFDLDAADPANLLFLECRPADTLDHIEKVLRGVTRFDPVWGAQILVATNDKGDVSRKLVNERMRKVLNPDGRRVSQLPFAVNDKVICLKNSNLRTAAPGAFFLTADELEFSEKYQIAPEATAYVANGEVGRVAAVGPAGMVVSVGTALVWVPKSKPKADADEPADDGAAGGLMGDWDLAYGITTHKSQGGEWPLVIVIADKTGGSVADRNWWYTAISRAKTACLVVGDRAAFHTQCMRQALTQRKTFLTERLAAPAAHS</sequence>
<keyword evidence="4" id="KW-0347">Helicase</keyword>
<accession>A0A6M5YN14</accession>
<reference evidence="5" key="1">
    <citation type="submission" date="2020-05" db="EMBL/GenBank/DDBJ databases">
        <title>Frigoriglobus tundricola gen. nov., sp. nov., a psychrotolerant cellulolytic planctomycete of the family Gemmataceae with two divergent copies of 16S rRNA gene.</title>
        <authorList>
            <person name="Kulichevskaya I.S."/>
            <person name="Ivanova A.A."/>
            <person name="Naumoff D.G."/>
            <person name="Beletsky A.V."/>
            <person name="Rijpstra W.I.C."/>
            <person name="Sinninghe Damste J.S."/>
            <person name="Mardanov A.V."/>
            <person name="Ravin N.V."/>
            <person name="Dedysh S.N."/>
        </authorList>
    </citation>
    <scope>NUCLEOTIDE SEQUENCE [LARGE SCALE GENOMIC DNA]</scope>
    <source>
        <strain evidence="5">PL17</strain>
    </source>
</reference>
<dbReference type="PANTHER" id="PTHR43788">
    <property type="entry name" value="DNA2/NAM7 HELICASE FAMILY MEMBER"/>
    <property type="match status" value="1"/>
</dbReference>
<evidence type="ECO:0000313" key="5">
    <source>
        <dbReference type="Proteomes" id="UP000503447"/>
    </source>
</evidence>
<name>A0A6M5YN14_9BACT</name>
<dbReference type="GO" id="GO:0005524">
    <property type="term" value="F:ATP binding"/>
    <property type="evidence" value="ECO:0007669"/>
    <property type="project" value="UniProtKB-KW"/>
</dbReference>
<dbReference type="Pfam" id="PF13538">
    <property type="entry name" value="UvrD_C_2"/>
    <property type="match status" value="1"/>
</dbReference>
<dbReference type="KEGG" id="ftj:FTUN_2258"/>
<evidence type="ECO:0000259" key="3">
    <source>
        <dbReference type="Pfam" id="PF13538"/>
    </source>
</evidence>
<organism evidence="4 5">
    <name type="scientific">Frigoriglobus tundricola</name>
    <dbReference type="NCBI Taxonomy" id="2774151"/>
    <lineage>
        <taxon>Bacteria</taxon>
        <taxon>Pseudomonadati</taxon>
        <taxon>Planctomycetota</taxon>
        <taxon>Planctomycetia</taxon>
        <taxon>Gemmatales</taxon>
        <taxon>Gemmataceae</taxon>
        <taxon>Frigoriglobus</taxon>
    </lineage>
</organism>
<dbReference type="Pfam" id="PF13604">
    <property type="entry name" value="AAA_30"/>
    <property type="match status" value="1"/>
</dbReference>
<feature type="domain" description="UvrD-like helicase C-terminal" evidence="3">
    <location>
        <begin position="697"/>
        <end position="744"/>
    </location>
</feature>
<dbReference type="Gene3D" id="2.30.30.940">
    <property type="match status" value="1"/>
</dbReference>
<keyword evidence="2" id="KW-0067">ATP-binding</keyword>